<reference evidence="2 3" key="1">
    <citation type="submission" date="2019-11" db="EMBL/GenBank/DDBJ databases">
        <title>Spirosoma endbachense sp. nov., isolated from a natural salt meadow.</title>
        <authorList>
            <person name="Rojas J."/>
            <person name="Ambika Manirajan B."/>
            <person name="Ratering S."/>
            <person name="Suarez C."/>
            <person name="Geissler-Plaum R."/>
            <person name="Schnell S."/>
        </authorList>
    </citation>
    <scope>NUCLEOTIDE SEQUENCE [LARGE SCALE GENOMIC DNA]</scope>
    <source>
        <strain evidence="2 3">I-24</strain>
    </source>
</reference>
<dbReference type="AlphaFoldDB" id="A0A6P1W6C1"/>
<dbReference type="PROSITE" id="PS50006">
    <property type="entry name" value="FHA_DOMAIN"/>
    <property type="match status" value="1"/>
</dbReference>
<evidence type="ECO:0000259" key="1">
    <source>
        <dbReference type="PROSITE" id="PS50006"/>
    </source>
</evidence>
<dbReference type="InterPro" id="IPR008984">
    <property type="entry name" value="SMAD_FHA_dom_sf"/>
</dbReference>
<dbReference type="InterPro" id="IPR000253">
    <property type="entry name" value="FHA_dom"/>
</dbReference>
<dbReference type="Gene3D" id="2.60.200.20">
    <property type="match status" value="1"/>
</dbReference>
<accession>A0A6P1W6C1</accession>
<keyword evidence="3" id="KW-1185">Reference proteome</keyword>
<sequence length="254" mass="28689">MIPGQLPMITRAAESVLRQLLILPNTMTPNASRPPALRVIRIGKNKDNDLVLEKPGISRYHARLTLYTDFLAMLEDLDSTYGTEVDGRRIVQKMITPSSTVVLGTIVQLDLKSIFDKVITPVPVPPTPNPNPQPVIPIGGGGRPPVFAEEFKRLNWHFEQYSAAKQEILTGDPKKKAWIRVAIGWVPYAGFPLASLIDAYVFNTSERVQVLDEAFRRDYKCPNPACQQFLGYIPFNDLLHQRQCRYCKCLWVDT</sequence>
<dbReference type="Proteomes" id="UP000464577">
    <property type="component" value="Chromosome"/>
</dbReference>
<dbReference type="KEGG" id="senf:GJR95_40175"/>
<organism evidence="2 3">
    <name type="scientific">Spirosoma endbachense</name>
    <dbReference type="NCBI Taxonomy" id="2666025"/>
    <lineage>
        <taxon>Bacteria</taxon>
        <taxon>Pseudomonadati</taxon>
        <taxon>Bacteroidota</taxon>
        <taxon>Cytophagia</taxon>
        <taxon>Cytophagales</taxon>
        <taxon>Cytophagaceae</taxon>
        <taxon>Spirosoma</taxon>
    </lineage>
</organism>
<dbReference type="SUPFAM" id="SSF49879">
    <property type="entry name" value="SMAD/FHA domain"/>
    <property type="match status" value="1"/>
</dbReference>
<evidence type="ECO:0000313" key="2">
    <source>
        <dbReference type="EMBL" id="QHW00874.1"/>
    </source>
</evidence>
<dbReference type="CDD" id="cd00060">
    <property type="entry name" value="FHA"/>
    <property type="match status" value="1"/>
</dbReference>
<dbReference type="EMBL" id="CP045997">
    <property type="protein sequence ID" value="QHW00874.1"/>
    <property type="molecule type" value="Genomic_DNA"/>
</dbReference>
<proteinExistence type="predicted"/>
<protein>
    <submittedName>
        <fullName evidence="2">FHA domain-containing protein</fullName>
    </submittedName>
</protein>
<gene>
    <name evidence="2" type="ORF">GJR95_40175</name>
</gene>
<evidence type="ECO:0000313" key="3">
    <source>
        <dbReference type="Proteomes" id="UP000464577"/>
    </source>
</evidence>
<dbReference type="Pfam" id="PF00498">
    <property type="entry name" value="FHA"/>
    <property type="match status" value="1"/>
</dbReference>
<name>A0A6P1W6C1_9BACT</name>
<dbReference type="SMART" id="SM00240">
    <property type="entry name" value="FHA"/>
    <property type="match status" value="1"/>
</dbReference>
<feature type="domain" description="FHA" evidence="1">
    <location>
        <begin position="40"/>
        <end position="90"/>
    </location>
</feature>